<feature type="region of interest" description="Disordered" evidence="1">
    <location>
        <begin position="226"/>
        <end position="290"/>
    </location>
</feature>
<evidence type="ECO:0000256" key="1">
    <source>
        <dbReference type="SAM" id="MobiDB-lite"/>
    </source>
</evidence>
<organism evidence="2 3">
    <name type="scientific">Polyrhizophydium stewartii</name>
    <dbReference type="NCBI Taxonomy" id="2732419"/>
    <lineage>
        <taxon>Eukaryota</taxon>
        <taxon>Fungi</taxon>
        <taxon>Fungi incertae sedis</taxon>
        <taxon>Chytridiomycota</taxon>
        <taxon>Chytridiomycota incertae sedis</taxon>
        <taxon>Chytridiomycetes</taxon>
        <taxon>Rhizophydiales</taxon>
        <taxon>Rhizophydiales incertae sedis</taxon>
        <taxon>Polyrhizophydium</taxon>
    </lineage>
</organism>
<feature type="compositionally biased region" description="Polar residues" evidence="1">
    <location>
        <begin position="226"/>
        <end position="235"/>
    </location>
</feature>
<accession>A0ABR4N5U5</accession>
<evidence type="ECO:0000313" key="2">
    <source>
        <dbReference type="EMBL" id="KAL2914839.1"/>
    </source>
</evidence>
<protein>
    <submittedName>
        <fullName evidence="2">Uncharacterized protein</fullName>
    </submittedName>
</protein>
<comment type="caution">
    <text evidence="2">The sequence shown here is derived from an EMBL/GenBank/DDBJ whole genome shotgun (WGS) entry which is preliminary data.</text>
</comment>
<evidence type="ECO:0000313" key="3">
    <source>
        <dbReference type="Proteomes" id="UP001527925"/>
    </source>
</evidence>
<reference evidence="2 3" key="1">
    <citation type="submission" date="2023-09" db="EMBL/GenBank/DDBJ databases">
        <title>Pangenome analysis of Batrachochytrium dendrobatidis and related Chytrids.</title>
        <authorList>
            <person name="Yacoub M.N."/>
            <person name="Stajich J.E."/>
            <person name="James T.Y."/>
        </authorList>
    </citation>
    <scope>NUCLEOTIDE SEQUENCE [LARGE SCALE GENOMIC DNA]</scope>
    <source>
        <strain evidence="2 3">JEL0888</strain>
    </source>
</reference>
<feature type="region of interest" description="Disordered" evidence="1">
    <location>
        <begin position="56"/>
        <end position="135"/>
    </location>
</feature>
<feature type="compositionally biased region" description="Low complexity" evidence="1">
    <location>
        <begin position="18"/>
        <end position="33"/>
    </location>
</feature>
<feature type="region of interest" description="Disordered" evidence="1">
    <location>
        <begin position="1"/>
        <end position="40"/>
    </location>
</feature>
<name>A0ABR4N5U5_9FUNG</name>
<feature type="compositionally biased region" description="Low complexity" evidence="1">
    <location>
        <begin position="105"/>
        <end position="118"/>
    </location>
</feature>
<gene>
    <name evidence="2" type="ORF">HK105_205581</name>
</gene>
<feature type="compositionally biased region" description="Basic residues" evidence="1">
    <location>
        <begin position="246"/>
        <end position="282"/>
    </location>
</feature>
<sequence length="410" mass="44519">MAGHGQHGWPSVPDGRQHQGLQAQAQAPQHLPGRPSHANAQAHQLPLQYSPFQHPQQHFVQHQARLSRKRGHGDDAASPSGSAGSGPGGWLLSNGAAGSPDPSDAHSTGSSAAGASAGQPWPHHVAREPSPDELRGVREGFKRIRMDPAVGGPAMGFYDAAVVHSAVGPAAPDGGLAGLGIAGPWHDSQIRQQQHLQPPQMQPPQMQPPQMQQPALGRIWISTRSDASLSQQDFTGSIAGPSHRDHPQHHGHPHHHDHHSHSHHHEHHHPYSHSRQDHHRQAPAHVPAEPSAEQVYAEFNRQLYELHQHCIQARSAIHAQVAHHLDHALSGNMYHGDAAGASDAGVAVRLLRSEYGHAQAQAYGQTLAPQPSPHLAEQPATLEDQAVEERYRGINEQLRLLHAQRRQHQK</sequence>
<keyword evidence="3" id="KW-1185">Reference proteome</keyword>
<dbReference type="Proteomes" id="UP001527925">
    <property type="component" value="Unassembled WGS sequence"/>
</dbReference>
<feature type="region of interest" description="Disordered" evidence="1">
    <location>
        <begin position="190"/>
        <end position="213"/>
    </location>
</feature>
<feature type="compositionally biased region" description="Basic and acidic residues" evidence="1">
    <location>
        <begin position="125"/>
        <end position="135"/>
    </location>
</feature>
<proteinExistence type="predicted"/>
<dbReference type="EMBL" id="JADGIZ020000029">
    <property type="protein sequence ID" value="KAL2914839.1"/>
    <property type="molecule type" value="Genomic_DNA"/>
</dbReference>